<evidence type="ECO:0000256" key="1">
    <source>
        <dbReference type="ARBA" id="ARBA00022898"/>
    </source>
</evidence>
<reference evidence="5" key="1">
    <citation type="submission" date="2020-01" db="EMBL/GenBank/DDBJ databases">
        <title>Sphingomonas sp. strain CSW-10.</title>
        <authorList>
            <person name="Chen W.-M."/>
        </authorList>
    </citation>
    <scope>NUCLEOTIDE SEQUENCE [LARGE SCALE GENOMIC DNA]</scope>
    <source>
        <strain evidence="5">NST-5</strain>
    </source>
</reference>
<sequence>MIKFLDLQQKNLVHQEEIEQKLLEVFRSGHYLLGNETAAFEKNLSQYIGAPYCISCGNGYDALRLIFRAYIELGFMKPGDEIIVPAHTFIASILAITENGLVPVFVEPDLETYNIDINLIESHITEKTKGIMLVHLYGRAVFSEKITQLKQKYSLKIIEDNAQAIGAIIQDKKSGNLGDASGFSFYPGKNLGALGDAGAVCCQDEELATTIRAIANYGSQKKYVNQYKGLNSRIDEFQAAILNIKLQYLDAENEARRKIAEQYCRQIQNPDVFLPSLPQNREEHVWHLFVVRSKNREYLQRILRENGVETLIHYPIPPHKQEAYKEYHAVHLPITEMLADEVLSLPIVSKGFVSLSKVI</sequence>
<keyword evidence="1 3" id="KW-0663">Pyridoxal phosphate</keyword>
<evidence type="ECO:0000256" key="2">
    <source>
        <dbReference type="ARBA" id="ARBA00037999"/>
    </source>
</evidence>
<dbReference type="InterPro" id="IPR015422">
    <property type="entry name" value="PyrdxlP-dep_Trfase_small"/>
</dbReference>
<keyword evidence="5" id="KW-1185">Reference proteome</keyword>
<dbReference type="InterPro" id="IPR015424">
    <property type="entry name" value="PyrdxlP-dep_Trfase"/>
</dbReference>
<organism evidence="4 5">
    <name type="scientific">Flavobacterium ichthyis</name>
    <dbReference type="NCBI Taxonomy" id="2698827"/>
    <lineage>
        <taxon>Bacteria</taxon>
        <taxon>Pseudomonadati</taxon>
        <taxon>Bacteroidota</taxon>
        <taxon>Flavobacteriia</taxon>
        <taxon>Flavobacteriales</taxon>
        <taxon>Flavobacteriaceae</taxon>
        <taxon>Flavobacterium</taxon>
    </lineage>
</organism>
<evidence type="ECO:0000256" key="3">
    <source>
        <dbReference type="RuleBase" id="RU004508"/>
    </source>
</evidence>
<dbReference type="RefSeq" id="WP_166536639.1">
    <property type="nucleotide sequence ID" value="NZ_JAABLM010000006.1"/>
</dbReference>
<dbReference type="GO" id="GO:0008483">
    <property type="term" value="F:transaminase activity"/>
    <property type="evidence" value="ECO:0007669"/>
    <property type="project" value="UniProtKB-KW"/>
</dbReference>
<dbReference type="PIRSF" id="PIRSF000390">
    <property type="entry name" value="PLP_StrS"/>
    <property type="match status" value="1"/>
</dbReference>
<evidence type="ECO:0000313" key="4">
    <source>
        <dbReference type="EMBL" id="NBL64811.1"/>
    </source>
</evidence>
<dbReference type="Proteomes" id="UP000798602">
    <property type="component" value="Unassembled WGS sequence"/>
</dbReference>
<dbReference type="PANTHER" id="PTHR30244">
    <property type="entry name" value="TRANSAMINASE"/>
    <property type="match status" value="1"/>
</dbReference>
<dbReference type="CDD" id="cd00616">
    <property type="entry name" value="AHBA_syn"/>
    <property type="match status" value="1"/>
</dbReference>
<accession>A0ABW9Z9H3</accession>
<dbReference type="Pfam" id="PF01041">
    <property type="entry name" value="DegT_DnrJ_EryC1"/>
    <property type="match status" value="1"/>
</dbReference>
<dbReference type="Gene3D" id="3.40.640.10">
    <property type="entry name" value="Type I PLP-dependent aspartate aminotransferase-like (Major domain)"/>
    <property type="match status" value="1"/>
</dbReference>
<keyword evidence="4" id="KW-0808">Transferase</keyword>
<dbReference type="PANTHER" id="PTHR30244:SF36">
    <property type="entry name" value="3-OXO-GLUCOSE-6-PHOSPHATE:GLUTAMATE AMINOTRANSFERASE"/>
    <property type="match status" value="1"/>
</dbReference>
<dbReference type="EMBL" id="JAABLM010000006">
    <property type="protein sequence ID" value="NBL64811.1"/>
    <property type="molecule type" value="Genomic_DNA"/>
</dbReference>
<evidence type="ECO:0000313" key="5">
    <source>
        <dbReference type="Proteomes" id="UP000798602"/>
    </source>
</evidence>
<comment type="similarity">
    <text evidence="2 3">Belongs to the DegT/DnrJ/EryC1 family.</text>
</comment>
<dbReference type="SUPFAM" id="SSF53383">
    <property type="entry name" value="PLP-dependent transferases"/>
    <property type="match status" value="1"/>
</dbReference>
<name>A0ABW9Z9H3_9FLAO</name>
<protein>
    <submittedName>
        <fullName evidence="4">Aminotransferase</fullName>
    </submittedName>
</protein>
<comment type="caution">
    <text evidence="4">The sequence shown here is derived from an EMBL/GenBank/DDBJ whole genome shotgun (WGS) entry which is preliminary data.</text>
</comment>
<dbReference type="InterPro" id="IPR015421">
    <property type="entry name" value="PyrdxlP-dep_Trfase_major"/>
</dbReference>
<dbReference type="InterPro" id="IPR000653">
    <property type="entry name" value="DegT/StrS_aminotransferase"/>
</dbReference>
<proteinExistence type="inferred from homology"/>
<gene>
    <name evidence="4" type="ORF">GV828_06310</name>
</gene>
<keyword evidence="4" id="KW-0032">Aminotransferase</keyword>
<dbReference type="Gene3D" id="3.90.1150.10">
    <property type="entry name" value="Aspartate Aminotransferase, domain 1"/>
    <property type="match status" value="1"/>
</dbReference>